<dbReference type="RefSeq" id="WP_190545683.1">
    <property type="nucleotide sequence ID" value="NZ_CAWPNO010000071.1"/>
</dbReference>
<feature type="coiled-coil region" evidence="3">
    <location>
        <begin position="164"/>
        <end position="272"/>
    </location>
</feature>
<keyword evidence="4" id="KW-0472">Membrane</keyword>
<dbReference type="Gene3D" id="2.40.30.170">
    <property type="match status" value="1"/>
</dbReference>
<protein>
    <submittedName>
        <fullName evidence="5">ABC exporter membrane fusion protein</fullName>
    </submittedName>
</protein>
<dbReference type="NCBIfam" id="TIGR02971">
    <property type="entry name" value="heterocyst_DevB"/>
    <property type="match status" value="1"/>
</dbReference>
<dbReference type="PRINTS" id="PR01490">
    <property type="entry name" value="RTXTOXIND"/>
</dbReference>
<gene>
    <name evidence="5" type="ORF">H6G24_22350</name>
</gene>
<keyword evidence="4" id="KW-1133">Transmembrane helix</keyword>
<evidence type="ECO:0000313" key="6">
    <source>
        <dbReference type="Proteomes" id="UP000658514"/>
    </source>
</evidence>
<evidence type="ECO:0000256" key="4">
    <source>
        <dbReference type="SAM" id="Phobius"/>
    </source>
</evidence>
<accession>A0ABR8AE34</accession>
<evidence type="ECO:0000256" key="2">
    <source>
        <dbReference type="ARBA" id="ARBA00023054"/>
    </source>
</evidence>
<dbReference type="InterPro" id="IPR014315">
    <property type="entry name" value="ABC_heterocyst_DevB"/>
</dbReference>
<feature type="coiled-coil region" evidence="3">
    <location>
        <begin position="110"/>
        <end position="140"/>
    </location>
</feature>
<name>A0ABR8AE34_9CYAN</name>
<comment type="caution">
    <text evidence="5">The sequence shown here is derived from an EMBL/GenBank/DDBJ whole genome shotgun (WGS) entry which is preliminary data.</text>
</comment>
<dbReference type="InterPro" id="IPR050465">
    <property type="entry name" value="UPF0194_transport"/>
</dbReference>
<evidence type="ECO:0000256" key="3">
    <source>
        <dbReference type="SAM" id="Coils"/>
    </source>
</evidence>
<dbReference type="PANTHER" id="PTHR32347">
    <property type="entry name" value="EFFLUX SYSTEM COMPONENT YKNX-RELATED"/>
    <property type="match status" value="1"/>
</dbReference>
<keyword evidence="4" id="KW-0812">Transmembrane</keyword>
<reference evidence="5 6" key="1">
    <citation type="journal article" date="2020" name="ISME J.">
        <title>Comparative genomics reveals insights into cyanobacterial evolution and habitat adaptation.</title>
        <authorList>
            <person name="Chen M.Y."/>
            <person name="Teng W.K."/>
            <person name="Zhao L."/>
            <person name="Hu C.X."/>
            <person name="Zhou Y.K."/>
            <person name="Han B.P."/>
            <person name="Song L.R."/>
            <person name="Shu W.S."/>
        </authorList>
    </citation>
    <scope>NUCLEOTIDE SEQUENCE [LARGE SCALE GENOMIC DNA]</scope>
    <source>
        <strain evidence="5 6">FACHB-288</strain>
    </source>
</reference>
<sequence>MAVNKESPLFKQPVQKWQIVVGVSVVVAAGLASFFALSRLFYRSNFYTRPTETPQKVAPAKVAITALGRLQPEGEITYLSAPNSINGVRVEKLLIKEGEKVQAGQLLAYLEDYNRATAALQQALDKLQVAKAQLAQVKAGAKTGDIDAQKAAIVRLESQLKGDVAAQEATIARIKAQVENAKTENDRYQKLYQQGAIAASVADSKALQLKTTQQQLEEAEAALKRTRDTAQSQIQQAKSQLNSVKEVRSVDVELAQTEVRSAQTAVKQAKADQDLTYIKSPIDGTVLKIHARTGEVIATSGFAEIGNISQMYVVAEVYQTDIQKVRKGQKVTITSPAIVGKLKGTVEDVGWQVDKQSIFSLNPSADTDRKIVEVKICIDDPADSAKVSRLTNLQVDVAIHI</sequence>
<comment type="subcellular location">
    <subcellularLocation>
        <location evidence="1">Cell envelope</location>
    </subcellularLocation>
</comment>
<dbReference type="Proteomes" id="UP000658514">
    <property type="component" value="Unassembled WGS sequence"/>
</dbReference>
<keyword evidence="6" id="KW-1185">Reference proteome</keyword>
<dbReference type="PANTHER" id="PTHR32347:SF27">
    <property type="entry name" value="RND EFFLUX PUMP MEMBRANE FUSION PROTEIN BARREL-SANDWICH DOMAIN-CONTAINING PROTEIN"/>
    <property type="match status" value="1"/>
</dbReference>
<feature type="transmembrane region" description="Helical" evidence="4">
    <location>
        <begin position="20"/>
        <end position="42"/>
    </location>
</feature>
<dbReference type="SUPFAM" id="SSF111369">
    <property type="entry name" value="HlyD-like secretion proteins"/>
    <property type="match status" value="1"/>
</dbReference>
<proteinExistence type="predicted"/>
<keyword evidence="2 3" id="KW-0175">Coiled coil</keyword>
<dbReference type="EMBL" id="JACJQH010000038">
    <property type="protein sequence ID" value="MBD2198213.1"/>
    <property type="molecule type" value="Genomic_DNA"/>
</dbReference>
<evidence type="ECO:0000313" key="5">
    <source>
        <dbReference type="EMBL" id="MBD2198213.1"/>
    </source>
</evidence>
<dbReference type="Gene3D" id="2.40.50.100">
    <property type="match status" value="1"/>
</dbReference>
<organism evidence="5 6">
    <name type="scientific">Calothrix parietina FACHB-288</name>
    <dbReference type="NCBI Taxonomy" id="2692896"/>
    <lineage>
        <taxon>Bacteria</taxon>
        <taxon>Bacillati</taxon>
        <taxon>Cyanobacteriota</taxon>
        <taxon>Cyanophyceae</taxon>
        <taxon>Nostocales</taxon>
        <taxon>Calotrichaceae</taxon>
        <taxon>Calothrix</taxon>
    </lineage>
</organism>
<evidence type="ECO:0000256" key="1">
    <source>
        <dbReference type="ARBA" id="ARBA00004196"/>
    </source>
</evidence>